<dbReference type="PANTHER" id="PTHR21666">
    <property type="entry name" value="PEPTIDASE-RELATED"/>
    <property type="match status" value="1"/>
</dbReference>
<reference evidence="2 3" key="1">
    <citation type="submission" date="2019-03" db="EMBL/GenBank/DDBJ databases">
        <title>Genomic Encyclopedia of Type Strains, Phase IV (KMG-IV): sequencing the most valuable type-strain genomes for metagenomic binning, comparative biology and taxonomic classification.</title>
        <authorList>
            <person name="Goeker M."/>
        </authorList>
    </citation>
    <scope>NUCLEOTIDE SEQUENCE [LARGE SCALE GENOMIC DNA]</scope>
    <source>
        <strain evidence="2 3">DSM 24176</strain>
    </source>
</reference>
<evidence type="ECO:0000259" key="1">
    <source>
        <dbReference type="Pfam" id="PF01551"/>
    </source>
</evidence>
<dbReference type="GO" id="GO:0004222">
    <property type="term" value="F:metalloendopeptidase activity"/>
    <property type="evidence" value="ECO:0007669"/>
    <property type="project" value="TreeGrafter"/>
</dbReference>
<dbReference type="InterPro" id="IPR011055">
    <property type="entry name" value="Dup_hybrid_motif"/>
</dbReference>
<name>A0A4R1MAR4_9FIRM</name>
<organism evidence="2 3">
    <name type="scientific">Natranaerovirga hydrolytica</name>
    <dbReference type="NCBI Taxonomy" id="680378"/>
    <lineage>
        <taxon>Bacteria</taxon>
        <taxon>Bacillati</taxon>
        <taxon>Bacillota</taxon>
        <taxon>Clostridia</taxon>
        <taxon>Lachnospirales</taxon>
        <taxon>Natranaerovirgaceae</taxon>
        <taxon>Natranaerovirga</taxon>
    </lineage>
</organism>
<dbReference type="Gene3D" id="2.70.70.10">
    <property type="entry name" value="Glucose Permease (Domain IIA)"/>
    <property type="match status" value="1"/>
</dbReference>
<dbReference type="InterPro" id="IPR050570">
    <property type="entry name" value="Cell_wall_metabolism_enzyme"/>
</dbReference>
<dbReference type="AlphaFoldDB" id="A0A4R1MAR4"/>
<dbReference type="PANTHER" id="PTHR21666:SF270">
    <property type="entry name" value="MUREIN HYDROLASE ACTIVATOR ENVC"/>
    <property type="match status" value="1"/>
</dbReference>
<dbReference type="EMBL" id="SMGQ01000017">
    <property type="protein sequence ID" value="TCK88044.1"/>
    <property type="molecule type" value="Genomic_DNA"/>
</dbReference>
<dbReference type="CDD" id="cd12797">
    <property type="entry name" value="M23_peptidase"/>
    <property type="match status" value="1"/>
</dbReference>
<gene>
    <name evidence="2" type="ORF">EDC19_2691</name>
</gene>
<keyword evidence="3" id="KW-1185">Reference proteome</keyword>
<dbReference type="OrthoDB" id="9809488at2"/>
<dbReference type="RefSeq" id="WP_132283347.1">
    <property type="nucleotide sequence ID" value="NZ_SMGQ01000017.1"/>
</dbReference>
<comment type="caution">
    <text evidence="2">The sequence shown here is derived from an EMBL/GenBank/DDBJ whole genome shotgun (WGS) entry which is preliminary data.</text>
</comment>
<evidence type="ECO:0000313" key="3">
    <source>
        <dbReference type="Proteomes" id="UP000294545"/>
    </source>
</evidence>
<proteinExistence type="predicted"/>
<accession>A0A4R1MAR4</accession>
<dbReference type="Proteomes" id="UP000294545">
    <property type="component" value="Unassembled WGS sequence"/>
</dbReference>
<protein>
    <submittedName>
        <fullName evidence="2">Peptidase M23-like protein</fullName>
    </submittedName>
</protein>
<sequence>MSELKNPVIVEFPLRGEWMAPNTPGTKVPSHGTNQLGQRYAFDFLQIDQEKKGMHFYKTSKLRYFFLGVPLSQCLCWGKEVYAPCDGKVFNCEDGFKERRRVHLLSDMAAAIKNSLTFDPKKGLQTIAGNYIIMECENNVYAFFAHFKKGSIKVSVGEDVTKGQLLGSVGHSGNSTAPHLHFHLMDNSDLLKANGIPCAFEKYEVWEENAWETVTNGIPNNKELIRFKK</sequence>
<dbReference type="Pfam" id="PF01551">
    <property type="entry name" value="Peptidase_M23"/>
    <property type="match status" value="1"/>
</dbReference>
<dbReference type="SUPFAM" id="SSF51261">
    <property type="entry name" value="Duplicated hybrid motif"/>
    <property type="match status" value="1"/>
</dbReference>
<dbReference type="InterPro" id="IPR016047">
    <property type="entry name" value="M23ase_b-sheet_dom"/>
</dbReference>
<evidence type="ECO:0000313" key="2">
    <source>
        <dbReference type="EMBL" id="TCK88044.1"/>
    </source>
</evidence>
<feature type="domain" description="M23ase beta-sheet core" evidence="1">
    <location>
        <begin position="121"/>
        <end position="189"/>
    </location>
</feature>